<dbReference type="PANTHER" id="PTHR39168">
    <property type="entry name" value="TRANSCRIPTIONAL REGULATOR-RELATED"/>
    <property type="match status" value="1"/>
</dbReference>
<dbReference type="Gene3D" id="1.10.10.10">
    <property type="entry name" value="Winged helix-like DNA-binding domain superfamily/Winged helix DNA-binding domain"/>
    <property type="match status" value="1"/>
</dbReference>
<sequence length="240" mass="25979">MAHDIHDTDDTRPRADAALAEIAQCIAEPVRARMLCCLLDGHARTATELAAVGEVAASTASSHLARMLAQGLIACQSQGRHRYYRLAGGEVGAALEALLVVAARVAPAPAFKPSTPEPLREARRCYDHMAGHWAVRLHDHALRQGWIAPEPAPPRAYGLSPRGRAAFAQLGVDVDALPARRRLACACMDWSERRPHLGGALGAAWLTLLLQRRWVEGELDSRALRLTHGGRQGLERLLAA</sequence>
<accession>A0ABU3PIP1</accession>
<evidence type="ECO:0000313" key="2">
    <source>
        <dbReference type="EMBL" id="MDT9002423.1"/>
    </source>
</evidence>
<comment type="caution">
    <text evidence="2">The sequence shown here is derived from an EMBL/GenBank/DDBJ whole genome shotgun (WGS) entry which is preliminary data.</text>
</comment>
<dbReference type="PROSITE" id="PS50987">
    <property type="entry name" value="HTH_ARSR_2"/>
    <property type="match status" value="1"/>
</dbReference>
<dbReference type="CDD" id="cd00090">
    <property type="entry name" value="HTH_ARSR"/>
    <property type="match status" value="1"/>
</dbReference>
<dbReference type="InterPro" id="IPR052543">
    <property type="entry name" value="HTH_Metal-responsive_Reg"/>
</dbReference>
<dbReference type="Proteomes" id="UP001246372">
    <property type="component" value="Unassembled WGS sequence"/>
</dbReference>
<dbReference type="Pfam" id="PF01022">
    <property type="entry name" value="HTH_5"/>
    <property type="match status" value="1"/>
</dbReference>
<feature type="domain" description="HTH arsR-type" evidence="1">
    <location>
        <begin position="11"/>
        <end position="106"/>
    </location>
</feature>
<dbReference type="InterPro" id="IPR001845">
    <property type="entry name" value="HTH_ArsR_DNA-bd_dom"/>
</dbReference>
<name>A0ABU3PIP1_9BURK</name>
<protein>
    <submittedName>
        <fullName evidence="2">Helix-turn-helix transcriptional regulator</fullName>
    </submittedName>
</protein>
<dbReference type="EMBL" id="JAVXZY010000017">
    <property type="protein sequence ID" value="MDT9002423.1"/>
    <property type="molecule type" value="Genomic_DNA"/>
</dbReference>
<dbReference type="InterPro" id="IPR036390">
    <property type="entry name" value="WH_DNA-bd_sf"/>
</dbReference>
<gene>
    <name evidence="2" type="ORF">RQP53_24290</name>
</gene>
<organism evidence="2 3">
    <name type="scientific">Roseateles aquae</name>
    <dbReference type="NCBI Taxonomy" id="3077235"/>
    <lineage>
        <taxon>Bacteria</taxon>
        <taxon>Pseudomonadati</taxon>
        <taxon>Pseudomonadota</taxon>
        <taxon>Betaproteobacteria</taxon>
        <taxon>Burkholderiales</taxon>
        <taxon>Sphaerotilaceae</taxon>
        <taxon>Roseateles</taxon>
    </lineage>
</organism>
<dbReference type="RefSeq" id="WP_315653320.1">
    <property type="nucleotide sequence ID" value="NZ_JAVXZY010000017.1"/>
</dbReference>
<proteinExistence type="predicted"/>
<keyword evidence="3" id="KW-1185">Reference proteome</keyword>
<evidence type="ECO:0000313" key="3">
    <source>
        <dbReference type="Proteomes" id="UP001246372"/>
    </source>
</evidence>
<dbReference type="PANTHER" id="PTHR39168:SF1">
    <property type="entry name" value="TRANSCRIPTIONAL REGULATORY PROTEIN"/>
    <property type="match status" value="1"/>
</dbReference>
<dbReference type="SUPFAM" id="SSF46785">
    <property type="entry name" value="Winged helix' DNA-binding domain"/>
    <property type="match status" value="1"/>
</dbReference>
<reference evidence="2" key="1">
    <citation type="submission" date="2023-09" db="EMBL/GenBank/DDBJ databases">
        <title>Paucibacter sp. APW11 Genome sequencing and assembly.</title>
        <authorList>
            <person name="Kim I."/>
        </authorList>
    </citation>
    <scope>NUCLEOTIDE SEQUENCE</scope>
    <source>
        <strain evidence="2">APW11</strain>
    </source>
</reference>
<dbReference type="SMART" id="SM00418">
    <property type="entry name" value="HTH_ARSR"/>
    <property type="match status" value="1"/>
</dbReference>
<dbReference type="InterPro" id="IPR011991">
    <property type="entry name" value="ArsR-like_HTH"/>
</dbReference>
<evidence type="ECO:0000259" key="1">
    <source>
        <dbReference type="PROSITE" id="PS50987"/>
    </source>
</evidence>
<dbReference type="InterPro" id="IPR036388">
    <property type="entry name" value="WH-like_DNA-bd_sf"/>
</dbReference>